<proteinExistence type="predicted"/>
<comment type="caution">
    <text evidence="1">The sequence shown here is derived from an EMBL/GenBank/DDBJ whole genome shotgun (WGS) entry which is preliminary data.</text>
</comment>
<dbReference type="EMBL" id="CM020619">
    <property type="protein sequence ID" value="KAK1864990.1"/>
    <property type="molecule type" value="Genomic_DNA"/>
</dbReference>
<protein>
    <submittedName>
        <fullName evidence="1">Uncharacterized protein</fullName>
    </submittedName>
</protein>
<accession>A0ACC3C468</accession>
<reference evidence="1" key="1">
    <citation type="submission" date="2019-11" db="EMBL/GenBank/DDBJ databases">
        <title>Nori genome reveals adaptations in red seaweeds to the harsh intertidal environment.</title>
        <authorList>
            <person name="Wang D."/>
            <person name="Mao Y."/>
        </authorList>
    </citation>
    <scope>NUCLEOTIDE SEQUENCE</scope>
    <source>
        <tissue evidence="1">Gametophyte</tissue>
    </source>
</reference>
<sequence length="242" mass="26381">MLDHGDGVSWGDGAADEAATTPRGDDADATVPISAYHLRKVPLSGIAQRPGLVSIAEALELPEDARVRACSRLSFVALFEYGWKAEQLLYTSHSFRGKPWYALVLYSHPEDASTISVAEVRAIVRRPEGDVAVIPDIFVVPGVDNCPLVARGCTRMAGIVLSGDTDVRLRALPVACVRRVVHEVPDFADLVHCPQLLLLRERGDEPGRRRSADGLRPTVENWPMRGEPGASVARLLRCPEFV</sequence>
<name>A0ACC3C468_PYRYE</name>
<evidence type="ECO:0000313" key="2">
    <source>
        <dbReference type="Proteomes" id="UP000798662"/>
    </source>
</evidence>
<organism evidence="1 2">
    <name type="scientific">Pyropia yezoensis</name>
    <name type="common">Susabi-nori</name>
    <name type="synonym">Porphyra yezoensis</name>
    <dbReference type="NCBI Taxonomy" id="2788"/>
    <lineage>
        <taxon>Eukaryota</taxon>
        <taxon>Rhodophyta</taxon>
        <taxon>Bangiophyceae</taxon>
        <taxon>Bangiales</taxon>
        <taxon>Bangiaceae</taxon>
        <taxon>Pyropia</taxon>
    </lineage>
</organism>
<dbReference type="Proteomes" id="UP000798662">
    <property type="component" value="Chromosome 2"/>
</dbReference>
<gene>
    <name evidence="1" type="ORF">I4F81_007526</name>
</gene>
<keyword evidence="2" id="KW-1185">Reference proteome</keyword>
<evidence type="ECO:0000313" key="1">
    <source>
        <dbReference type="EMBL" id="KAK1864990.1"/>
    </source>
</evidence>